<accession>A0A5P2DED4</accession>
<dbReference type="InterPro" id="IPR003594">
    <property type="entry name" value="HATPase_dom"/>
</dbReference>
<keyword evidence="4" id="KW-0547">Nucleotide-binding</keyword>
<dbReference type="GO" id="GO:0004674">
    <property type="term" value="F:protein serine/threonine kinase activity"/>
    <property type="evidence" value="ECO:0007669"/>
    <property type="project" value="UniProtKB-KW"/>
</dbReference>
<sequence length="147" mass="15535">MLTLPDTSAAPAVRTLVHWVSDPVAASVPQVRSRVRTALDGWRIPADVTDALLLAVSELVGNVVRHADRAGRVRVAVAEGGGWLRLEVADRGAGLPRLPAPRAEVDPESEGGRGLLMVQLLAAELGGELSVVAREFGKSVRVRLPLS</sequence>
<dbReference type="SUPFAM" id="SSF55874">
    <property type="entry name" value="ATPase domain of HSP90 chaperone/DNA topoisomerase II/histidine kinase"/>
    <property type="match status" value="1"/>
</dbReference>
<dbReference type="PROSITE" id="PS50109">
    <property type="entry name" value="HIS_KIN"/>
    <property type="match status" value="1"/>
</dbReference>
<dbReference type="InterPro" id="IPR005467">
    <property type="entry name" value="His_kinase_dom"/>
</dbReference>
<keyword evidence="2" id="KW-0418">Kinase</keyword>
<keyword evidence="1" id="KW-0723">Serine/threonine-protein kinase</keyword>
<keyword evidence="2" id="KW-0808">Transferase</keyword>
<evidence type="ECO:0000256" key="2">
    <source>
        <dbReference type="ARBA" id="ARBA00022777"/>
    </source>
</evidence>
<name>A0A5P2DED4_STRVZ</name>
<dbReference type="RefSeq" id="WP_150255579.1">
    <property type="nucleotide sequence ID" value="NZ_CP029189.1"/>
</dbReference>
<dbReference type="Proteomes" id="UP000324101">
    <property type="component" value="Chromosome"/>
</dbReference>
<reference evidence="4 5" key="1">
    <citation type="submission" date="2018-05" db="EMBL/GenBank/DDBJ databases">
        <title>Streptomyces venezuelae.</title>
        <authorList>
            <person name="Kim W."/>
            <person name="Lee N."/>
            <person name="Cho B.-K."/>
        </authorList>
    </citation>
    <scope>NUCLEOTIDE SEQUENCE [LARGE SCALE GENOMIC DNA]</scope>
    <source>
        <strain evidence="4 5">ATCC 21018</strain>
    </source>
</reference>
<evidence type="ECO:0000313" key="5">
    <source>
        <dbReference type="Proteomes" id="UP000324101"/>
    </source>
</evidence>
<dbReference type="Gene3D" id="3.30.565.10">
    <property type="entry name" value="Histidine kinase-like ATPase, C-terminal domain"/>
    <property type="match status" value="1"/>
</dbReference>
<dbReference type="InterPro" id="IPR050267">
    <property type="entry name" value="Anti-sigma-factor_SerPK"/>
</dbReference>
<gene>
    <name evidence="4" type="ORF">DEJ51_01545</name>
</gene>
<protein>
    <submittedName>
        <fullName evidence="4">ATP-binding protein</fullName>
    </submittedName>
</protein>
<dbReference type="EMBL" id="CP029189">
    <property type="protein sequence ID" value="QES53103.1"/>
    <property type="molecule type" value="Genomic_DNA"/>
</dbReference>
<dbReference type="AlphaFoldDB" id="A0A5P2DED4"/>
<proteinExistence type="predicted"/>
<dbReference type="PANTHER" id="PTHR35526">
    <property type="entry name" value="ANTI-SIGMA-F FACTOR RSBW-RELATED"/>
    <property type="match status" value="1"/>
</dbReference>
<keyword evidence="4" id="KW-0067">ATP-binding</keyword>
<organism evidence="4 5">
    <name type="scientific">Streptomyces venezuelae</name>
    <dbReference type="NCBI Taxonomy" id="54571"/>
    <lineage>
        <taxon>Bacteria</taxon>
        <taxon>Bacillati</taxon>
        <taxon>Actinomycetota</taxon>
        <taxon>Actinomycetes</taxon>
        <taxon>Kitasatosporales</taxon>
        <taxon>Streptomycetaceae</taxon>
        <taxon>Streptomyces</taxon>
    </lineage>
</organism>
<dbReference type="GO" id="GO:0005524">
    <property type="term" value="F:ATP binding"/>
    <property type="evidence" value="ECO:0007669"/>
    <property type="project" value="UniProtKB-KW"/>
</dbReference>
<dbReference type="SMART" id="SM00387">
    <property type="entry name" value="HATPase_c"/>
    <property type="match status" value="1"/>
</dbReference>
<dbReference type="InterPro" id="IPR036890">
    <property type="entry name" value="HATPase_C_sf"/>
</dbReference>
<dbReference type="PANTHER" id="PTHR35526:SF3">
    <property type="entry name" value="ANTI-SIGMA-F FACTOR RSBW"/>
    <property type="match status" value="1"/>
</dbReference>
<feature type="domain" description="Histidine kinase" evidence="3">
    <location>
        <begin position="52"/>
        <end position="147"/>
    </location>
</feature>
<evidence type="ECO:0000256" key="1">
    <source>
        <dbReference type="ARBA" id="ARBA00022527"/>
    </source>
</evidence>
<dbReference type="OrthoDB" id="4350582at2"/>
<dbReference type="CDD" id="cd16936">
    <property type="entry name" value="HATPase_RsbW-like"/>
    <property type="match status" value="1"/>
</dbReference>
<evidence type="ECO:0000259" key="3">
    <source>
        <dbReference type="PROSITE" id="PS50109"/>
    </source>
</evidence>
<dbReference type="Pfam" id="PF13581">
    <property type="entry name" value="HATPase_c_2"/>
    <property type="match status" value="1"/>
</dbReference>
<evidence type="ECO:0000313" key="4">
    <source>
        <dbReference type="EMBL" id="QES53103.1"/>
    </source>
</evidence>